<keyword evidence="4" id="KW-0808">Transferase</keyword>
<dbReference type="EMBL" id="JX193905">
    <property type="protein sequence ID" value="AFS51980.1"/>
    <property type="molecule type" value="Genomic_DNA"/>
</dbReference>
<keyword evidence="6" id="KW-0804">Transcription</keyword>
<dbReference type="Gene3D" id="2.40.270.10">
    <property type="entry name" value="DNA-directed RNA polymerase, subunit 2, domain 6"/>
    <property type="match status" value="1"/>
</dbReference>
<gene>
    <name evidence="8" type="primary">ef-8</name>
</gene>
<evidence type="ECO:0000256" key="3">
    <source>
        <dbReference type="ARBA" id="ARBA00022478"/>
    </source>
</evidence>
<protein>
    <recommendedName>
        <fullName evidence="2">DNA-directed RNA polymerase</fullName>
        <ecNumber evidence="2">2.7.7.6</ecNumber>
    </recommendedName>
</protein>
<dbReference type="GO" id="GO:0003899">
    <property type="term" value="F:DNA-directed RNA polymerase activity"/>
    <property type="evidence" value="ECO:0007669"/>
    <property type="project" value="UniProtKB-EC"/>
</dbReference>
<keyword evidence="3" id="KW-0240">DNA-directed RNA polymerase</keyword>
<evidence type="ECO:0000256" key="5">
    <source>
        <dbReference type="ARBA" id="ARBA00022695"/>
    </source>
</evidence>
<sequence>MTDVVFDFDELYKKLAIKYKLNFVLDCLIANDTRLSLHAIQERKSYLCCAVNEHNNCVLHKCVIVLFGTSLDRRFRHDHDTTPSAGNNIGGTFMLDGRFLTFPNIMMNNNILVHNFYDKLYAKHCKRMFLYGNVDREKHINRAIQLVYDKQDDVLFARDVYASDYVVTEDLNSILELYLAASGKWEPLDFIFQYSTTHKKQLVNHIKTIMNHDIDYSIDSLANKIIYKHAYLFELMLTSTILQNYQRDIDTKAAAAAANGDDGLAAAATAVKRRKTQTVLYNRESRKIVDSIVNGRLIYCVSKTFSKQRKSFPNQQDSCSNNNIEITLPVLKYRIGSEVARITNDNMRQKMLKQKKDFVKFIGSFFHGEMTVAGKKFFLCRDARLPNVDYEMVARRLKLLLDRNIFTTVNSVASYENDDNGGDDDHLLVAFNDRPTNLKCLKSDMPMIVYTIKRDASPIELKVSDRILFINHHEGMICIKKKMLIGNDIKINVLLTPYEYHYKNSLYYNTAISNCTIVEKDSVQSLMSKLEQYYYRDFIHLFYTIPVPKLIVSLTNLKNAMPVFAYSEDGDNPDDCVSTLSSGYSVGVHRSVMVNNKMFKLWTLVRDSKLMTAEDPYIPHITLPIRLYNNKINKLKGKLIVANRSAAAAPLIKFIKNDSARNHVALDDGNVLYMAGTLMSGAKINWIYDGKRYKIETCTHAEYSVHKIYVYFRQTSNQVLERLDAGMVFNTDSVVIKITVVTSTNDLEGIKICGIHGQKGVFNRSEDLTEWMAEDGTHAQVCLSPVSFLSRQSNFDMIERKYVVRGGNFRDAAAKRYPIFNIPYMLFNNTPDNIFKEFIKSNHTGLEKVEGTRFDQWTKNQSFVGNRLAESLQWMRGGSNLDRDCGEFDVVSSLLMCNNTIMKHE</sequence>
<dbReference type="PROSITE" id="PS01166">
    <property type="entry name" value="RNA_POL_BETA"/>
    <property type="match status" value="1"/>
</dbReference>
<dbReference type="GO" id="GO:0000428">
    <property type="term" value="C:DNA-directed RNA polymerase complex"/>
    <property type="evidence" value="ECO:0007669"/>
    <property type="project" value="UniProtKB-KW"/>
</dbReference>
<dbReference type="EC" id="2.7.7.6" evidence="2"/>
<dbReference type="Pfam" id="PF04941">
    <property type="entry name" value="LEF-8"/>
    <property type="match status" value="1"/>
</dbReference>
<organism evidence="8">
    <name type="scientific">Dendrolimus kikuchii nucleopolyhedrovirus</name>
    <dbReference type="NCBI Taxonomy" id="1219875"/>
    <lineage>
        <taxon>Viruses</taxon>
        <taxon>Viruses incertae sedis</taxon>
        <taxon>Naldaviricetes</taxon>
        <taxon>Lefavirales</taxon>
        <taxon>Baculoviridae</taxon>
        <taxon>Alphabaculovirus</taxon>
    </lineage>
</organism>
<keyword evidence="5" id="KW-0548">Nucleotidyltransferase</keyword>
<dbReference type="InterPro" id="IPR037033">
    <property type="entry name" value="DNA-dir_RNAP_su2_hyb_sf"/>
</dbReference>
<dbReference type="GO" id="GO:0003677">
    <property type="term" value="F:DNA binding"/>
    <property type="evidence" value="ECO:0007669"/>
    <property type="project" value="InterPro"/>
</dbReference>
<accession>V9LT01</accession>
<evidence type="ECO:0000256" key="6">
    <source>
        <dbReference type="ARBA" id="ARBA00023163"/>
    </source>
</evidence>
<dbReference type="InterPro" id="IPR007025">
    <property type="entry name" value="LEF-8"/>
</dbReference>
<name>V9LT01_9ABAC</name>
<reference evidence="8" key="1">
    <citation type="submission" date="2012-06" db="EMBL/GenBank/DDBJ databases">
        <title>Genomic sequencing and analysis of the Dendrolimus kikuchii nucleopolyhedrovirus.</title>
        <authorList>
            <person name="Yang M.M."/>
        </authorList>
    </citation>
    <scope>NUCLEOTIDE SEQUENCE</scope>
    <source>
        <strain evidence="8">YN</strain>
    </source>
</reference>
<evidence type="ECO:0000256" key="7">
    <source>
        <dbReference type="ARBA" id="ARBA00048552"/>
    </source>
</evidence>
<evidence type="ECO:0000256" key="1">
    <source>
        <dbReference type="ARBA" id="ARBA00006835"/>
    </source>
</evidence>
<evidence type="ECO:0000256" key="2">
    <source>
        <dbReference type="ARBA" id="ARBA00012418"/>
    </source>
</evidence>
<comment type="similarity">
    <text evidence="1">Belongs to the RNA polymerase beta chain family.</text>
</comment>
<proteinExistence type="inferred from homology"/>
<dbReference type="InterPro" id="IPR007121">
    <property type="entry name" value="RNA_pol_bsu_CS"/>
</dbReference>
<evidence type="ECO:0000256" key="4">
    <source>
        <dbReference type="ARBA" id="ARBA00022679"/>
    </source>
</evidence>
<evidence type="ECO:0000313" key="8">
    <source>
        <dbReference type="EMBL" id="AFS51980.1"/>
    </source>
</evidence>
<dbReference type="GO" id="GO:0006351">
    <property type="term" value="P:DNA-templated transcription"/>
    <property type="evidence" value="ECO:0007669"/>
    <property type="project" value="InterPro"/>
</dbReference>
<comment type="catalytic activity">
    <reaction evidence="7">
        <text>RNA(n) + a ribonucleoside 5'-triphosphate = RNA(n+1) + diphosphate</text>
        <dbReference type="Rhea" id="RHEA:21248"/>
        <dbReference type="Rhea" id="RHEA-COMP:14527"/>
        <dbReference type="Rhea" id="RHEA-COMP:17342"/>
        <dbReference type="ChEBI" id="CHEBI:33019"/>
        <dbReference type="ChEBI" id="CHEBI:61557"/>
        <dbReference type="ChEBI" id="CHEBI:140395"/>
        <dbReference type="EC" id="2.7.7.6"/>
    </reaction>
</comment>
<dbReference type="SUPFAM" id="SSF64484">
    <property type="entry name" value="beta and beta-prime subunits of DNA dependent RNA-polymerase"/>
    <property type="match status" value="1"/>
</dbReference>